<accession>D1ZZV0</accession>
<organism evidence="8 9">
    <name type="scientific">Tribolium castaneum</name>
    <name type="common">Red flour beetle</name>
    <dbReference type="NCBI Taxonomy" id="7070"/>
    <lineage>
        <taxon>Eukaryota</taxon>
        <taxon>Metazoa</taxon>
        <taxon>Ecdysozoa</taxon>
        <taxon>Arthropoda</taxon>
        <taxon>Hexapoda</taxon>
        <taxon>Insecta</taxon>
        <taxon>Pterygota</taxon>
        <taxon>Neoptera</taxon>
        <taxon>Endopterygota</taxon>
        <taxon>Coleoptera</taxon>
        <taxon>Polyphaga</taxon>
        <taxon>Cucujiformia</taxon>
        <taxon>Tenebrionidae</taxon>
        <taxon>Tenebrionidae incertae sedis</taxon>
        <taxon>Tribolium</taxon>
    </lineage>
</organism>
<evidence type="ECO:0000259" key="5">
    <source>
        <dbReference type="Pfam" id="PF23770"/>
    </source>
</evidence>
<evidence type="ECO:0000256" key="3">
    <source>
        <dbReference type="PROSITE-ProRule" id="PRU00221"/>
    </source>
</evidence>
<dbReference type="InterPro" id="IPR052640">
    <property type="entry name" value="Gemin-5"/>
</dbReference>
<sequence length="1213" mass="135755">MNELAVPPAPLWYRSSVLACAPDNTLVYGAKSDIVIVREKGPEEPAEVKLIHSAHSKLLTSVSLNRRWKEPHSYVVSLGEDSVMKVWDLDTFEKKTSNRDHVEHKNPVIGAVFAGDDRVVSASSTGFVHVWNINTNESKPLVDLFKSKVTLTCLSSCPHAGWLMAFGLNNGVVIVADLRRNGQVLYKLRGHYQAVVCLSWCPAPVNIFPRHGQNTVKNKSSESEHNEGSSSDKTVETKEKVNPWVNLVHADDGEASSGKETLSDTISDFLKDCHLLKSKILGLEPELVKSAEVKNSAADNEAESEVECEREFVPEVDCGRPLPKLYDPSGDFLDDSVLDSEIIEDKDEGNEKDIEHTGSEVKTDQTDETREKFDSPEKSECDSVLESETEKHDNTPEESPKIATPEESPKVVEPIEEEPRAEYLLASCGKDKSVYIWRAGTDGRMQTFFQAAKKGNNRRKNESTWMSLCWIAPDLLLTSSTKDELLAWPLPKPKTPKQYRVVHLEHSSLIFNIVAPPKYTTAFNWREKHELSAWTWSQDGNLVCFDLDAEKTRMCFSCITAFITCCDTSPLDPNRLAIGLKDGGIKIWDLSLPHTKTITMQKYHPKYTHKVTTIAWHPTREMFLGFGTEEGRVGSIDLISKKTTLFSHYFHSQVYKVEWGPLNADLHNLGLYAVAEGKIIIYDVSNPDQGPSFLDLPNNLYVYKFAWKPDFRLLLLNGKDGSLLVLTIDLVAITTLYPNEKGLNGIVWHPDSFMDKTDVSPRCNWFAATTVKGILVYDCGSIRESDNFAENIVATFEGHVKPPLALAWCLFDGNRIASTASDGLVHVWDVSTKSAVATFVDFCLSHNPAVVWSPIDPDLIITGDRMIQVWRVSKNPPKLDEEFLAERKRLVAKMAKSDDKVDKSRFLIEVPKAKTPAKNYIVPSFYVSNDENLEMQVGNMKKLLDQVENKNTGDGKLGPLELFGSKEQVSQLLDTNYNQQKKEGKFKSCELISLWKGDVGDYIQTAIDENRVNPTTINLAAMVSPKLWQDACLSYAKKLSEDAASDPFETAMYFLACHKIEEAINSLCTSLMFKEALVLAKQRLPENSVFITEVTQKWAEHCVTTGNFENAAFCYISIKEYENAAKVLARRNHKEFLDFAAELAEKAGNKGLHDSIKYKCSELENTPQNGAGDEMPSRIDAVLEKMTENQDAVSESGSEITNGSHPESAHNEN</sequence>
<dbReference type="GO" id="GO:0032797">
    <property type="term" value="C:SMN complex"/>
    <property type="evidence" value="ECO:0000318"/>
    <property type="project" value="GO_Central"/>
</dbReference>
<feature type="domain" description="Gem-associated protein 5 second beta-propeller" evidence="7">
    <location>
        <begin position="570"/>
        <end position="863"/>
    </location>
</feature>
<feature type="compositionally biased region" description="Basic and acidic residues" evidence="4">
    <location>
        <begin position="349"/>
        <end position="381"/>
    </location>
</feature>
<dbReference type="Pfam" id="PF23770">
    <property type="entry name" value="Beta-prop_RIG_1st"/>
    <property type="match status" value="1"/>
</dbReference>
<evidence type="ECO:0000256" key="1">
    <source>
        <dbReference type="ARBA" id="ARBA00022574"/>
    </source>
</evidence>
<dbReference type="PANTHER" id="PTHR46362:SF1">
    <property type="entry name" value="GEM-ASSOCIATED PROTEIN 5"/>
    <property type="match status" value="1"/>
</dbReference>
<reference evidence="8 9" key="1">
    <citation type="journal article" date="2008" name="Nature">
        <title>The genome of the model beetle and pest Tribolium castaneum.</title>
        <authorList>
            <consortium name="Tribolium Genome Sequencing Consortium"/>
            <person name="Richards S."/>
            <person name="Gibbs R.A."/>
            <person name="Weinstock G.M."/>
            <person name="Brown S.J."/>
            <person name="Denell R."/>
            <person name="Beeman R.W."/>
            <person name="Gibbs R."/>
            <person name="Beeman R.W."/>
            <person name="Brown S.J."/>
            <person name="Bucher G."/>
            <person name="Friedrich M."/>
            <person name="Grimmelikhuijzen C.J."/>
            <person name="Klingler M."/>
            <person name="Lorenzen M."/>
            <person name="Richards S."/>
            <person name="Roth S."/>
            <person name="Schroder R."/>
            <person name="Tautz D."/>
            <person name="Zdobnov E.M."/>
            <person name="Muzny D."/>
            <person name="Gibbs R.A."/>
            <person name="Weinstock G.M."/>
            <person name="Attaway T."/>
            <person name="Bell S."/>
            <person name="Buhay C.J."/>
            <person name="Chandrabose M.N."/>
            <person name="Chavez D."/>
            <person name="Clerk-Blankenburg K.P."/>
            <person name="Cree A."/>
            <person name="Dao M."/>
            <person name="Davis C."/>
            <person name="Chacko J."/>
            <person name="Dinh H."/>
            <person name="Dugan-Rocha S."/>
            <person name="Fowler G."/>
            <person name="Garner T.T."/>
            <person name="Garnes J."/>
            <person name="Gnirke A."/>
            <person name="Hawes A."/>
            <person name="Hernandez J."/>
            <person name="Hines S."/>
            <person name="Holder M."/>
            <person name="Hume J."/>
            <person name="Jhangiani S.N."/>
            <person name="Joshi V."/>
            <person name="Khan Z.M."/>
            <person name="Jackson L."/>
            <person name="Kovar C."/>
            <person name="Kowis A."/>
            <person name="Lee S."/>
            <person name="Lewis L.R."/>
            <person name="Margolis J."/>
            <person name="Morgan M."/>
            <person name="Nazareth L.V."/>
            <person name="Nguyen N."/>
            <person name="Okwuonu G."/>
            <person name="Parker D."/>
            <person name="Richards S."/>
            <person name="Ruiz S.J."/>
            <person name="Santibanez J."/>
            <person name="Savard J."/>
            <person name="Scherer S.E."/>
            <person name="Schneider B."/>
            <person name="Sodergren E."/>
            <person name="Tautz D."/>
            <person name="Vattahil S."/>
            <person name="Villasana D."/>
            <person name="White C.S."/>
            <person name="Wright R."/>
            <person name="Park Y."/>
            <person name="Beeman R.W."/>
            <person name="Lord J."/>
            <person name="Oppert B."/>
            <person name="Lorenzen M."/>
            <person name="Brown S."/>
            <person name="Wang L."/>
            <person name="Savard J."/>
            <person name="Tautz D."/>
            <person name="Richards S."/>
            <person name="Weinstock G."/>
            <person name="Gibbs R.A."/>
            <person name="Liu Y."/>
            <person name="Worley K."/>
            <person name="Weinstock G."/>
            <person name="Elsik C.G."/>
            <person name="Reese J.T."/>
            <person name="Elhaik E."/>
            <person name="Landan G."/>
            <person name="Graur D."/>
            <person name="Arensburger P."/>
            <person name="Atkinson P."/>
            <person name="Beeman R.W."/>
            <person name="Beidler J."/>
            <person name="Brown S.J."/>
            <person name="Demuth J.P."/>
            <person name="Drury D.W."/>
            <person name="Du Y.Z."/>
            <person name="Fujiwara H."/>
            <person name="Lorenzen M."/>
            <person name="Maselli V."/>
            <person name="Osanai M."/>
            <person name="Park Y."/>
            <person name="Robertson H.M."/>
            <person name="Tu Z."/>
            <person name="Wang J.J."/>
            <person name="Wang S."/>
            <person name="Richards S."/>
            <person name="Song H."/>
            <person name="Zhang L."/>
            <person name="Sodergren E."/>
            <person name="Werner D."/>
            <person name="Stanke M."/>
            <person name="Morgenstern B."/>
            <person name="Solovyev V."/>
            <person name="Kosarev P."/>
            <person name="Brown G."/>
            <person name="Chen H.C."/>
            <person name="Ermolaeva O."/>
            <person name="Hlavina W."/>
            <person name="Kapustin Y."/>
            <person name="Kiryutin B."/>
            <person name="Kitts P."/>
            <person name="Maglott D."/>
            <person name="Pruitt K."/>
            <person name="Sapojnikov V."/>
            <person name="Souvorov A."/>
            <person name="Mackey A.J."/>
            <person name="Waterhouse R.M."/>
            <person name="Wyder S."/>
            <person name="Zdobnov E.M."/>
            <person name="Zdobnov E.M."/>
            <person name="Wyder S."/>
            <person name="Kriventseva E.V."/>
            <person name="Kadowaki T."/>
            <person name="Bork P."/>
            <person name="Aranda M."/>
            <person name="Bao R."/>
            <person name="Beermann A."/>
            <person name="Berns N."/>
            <person name="Bolognesi R."/>
            <person name="Bonneton F."/>
            <person name="Bopp D."/>
            <person name="Brown S.J."/>
            <person name="Bucher G."/>
            <person name="Butts T."/>
            <person name="Chaumot A."/>
            <person name="Denell R.E."/>
            <person name="Ferrier D.E."/>
            <person name="Friedrich M."/>
            <person name="Gordon C.M."/>
            <person name="Jindra M."/>
            <person name="Klingler M."/>
            <person name="Lan Q."/>
            <person name="Lattorff H.M."/>
            <person name="Laudet V."/>
            <person name="von Levetsow C."/>
            <person name="Liu Z."/>
            <person name="Lutz R."/>
            <person name="Lynch J.A."/>
            <person name="da Fonseca R.N."/>
            <person name="Posnien N."/>
            <person name="Reuter R."/>
            <person name="Roth S."/>
            <person name="Savard J."/>
            <person name="Schinko J.B."/>
            <person name="Schmitt C."/>
            <person name="Schoppmeier M."/>
            <person name="Schroder R."/>
            <person name="Shippy T.D."/>
            <person name="Simonnet F."/>
            <person name="Marques-Souza H."/>
            <person name="Tautz D."/>
            <person name="Tomoyasu Y."/>
            <person name="Trauner J."/>
            <person name="Van der Zee M."/>
            <person name="Vervoort M."/>
            <person name="Wittkopp N."/>
            <person name="Wimmer E.A."/>
            <person name="Yang X."/>
            <person name="Jones A.K."/>
            <person name="Sattelle D.B."/>
            <person name="Ebert P.R."/>
            <person name="Nelson D."/>
            <person name="Scott J.G."/>
            <person name="Beeman R.W."/>
            <person name="Muthukrishnan S."/>
            <person name="Kramer K.J."/>
            <person name="Arakane Y."/>
            <person name="Beeman R.W."/>
            <person name="Zhu Q."/>
            <person name="Hogenkamp D."/>
            <person name="Dixit R."/>
            <person name="Oppert B."/>
            <person name="Jiang H."/>
            <person name="Zou Z."/>
            <person name="Marshall J."/>
            <person name="Elpidina E."/>
            <person name="Vinokurov K."/>
            <person name="Oppert C."/>
            <person name="Zou Z."/>
            <person name="Evans J."/>
            <person name="Lu Z."/>
            <person name="Zhao P."/>
            <person name="Sumathipala N."/>
            <person name="Altincicek B."/>
            <person name="Vilcinskas A."/>
            <person name="Williams M."/>
            <person name="Hultmark D."/>
            <person name="Hetru C."/>
            <person name="Jiang H."/>
            <person name="Grimmelikhuijzen C.J."/>
            <person name="Hauser F."/>
            <person name="Cazzamali G."/>
            <person name="Williamson M."/>
            <person name="Park Y."/>
            <person name="Li B."/>
            <person name="Tanaka Y."/>
            <person name="Predel R."/>
            <person name="Neupert S."/>
            <person name="Schachtner J."/>
            <person name="Verleyen P."/>
            <person name="Raible F."/>
            <person name="Bork P."/>
            <person name="Friedrich M."/>
            <person name="Walden K.K."/>
            <person name="Robertson H.M."/>
            <person name="Angeli S."/>
            <person name="Foret S."/>
            <person name="Bucher G."/>
            <person name="Schuetz S."/>
            <person name="Maleszka R."/>
            <person name="Wimmer E.A."/>
            <person name="Beeman R.W."/>
            <person name="Lorenzen M."/>
            <person name="Tomoyasu Y."/>
            <person name="Miller S.C."/>
            <person name="Grossmann D."/>
            <person name="Bucher G."/>
        </authorList>
    </citation>
    <scope>NUCLEOTIDE SEQUENCE [LARGE SCALE GENOMIC DNA]</scope>
    <source>
        <strain evidence="8 9">Georgia GA2</strain>
    </source>
</reference>
<dbReference type="InterPro" id="IPR056421">
    <property type="entry name" value="TPR_GEMI5"/>
</dbReference>
<dbReference type="OMA" id="DVSPMWG"/>
<feature type="compositionally biased region" description="Basic and acidic residues" evidence="4">
    <location>
        <begin position="388"/>
        <end position="400"/>
    </location>
</feature>
<dbReference type="FunCoup" id="D1ZZV0">
    <property type="interactions" value="921"/>
</dbReference>
<dbReference type="InterPro" id="IPR015943">
    <property type="entry name" value="WD40/YVTN_repeat-like_dom_sf"/>
</dbReference>
<dbReference type="InterPro" id="IPR001680">
    <property type="entry name" value="WD40_rpt"/>
</dbReference>
<dbReference type="InterPro" id="IPR036322">
    <property type="entry name" value="WD40_repeat_dom_sf"/>
</dbReference>
<dbReference type="Gene3D" id="2.130.10.10">
    <property type="entry name" value="YVTN repeat-like/Quinoprotein amine dehydrogenase"/>
    <property type="match status" value="3"/>
</dbReference>
<dbReference type="OrthoDB" id="7326421at2759"/>
<keyword evidence="2" id="KW-0677">Repeat</keyword>
<dbReference type="STRING" id="7070.D1ZZV0"/>
<dbReference type="AlphaFoldDB" id="D1ZZV0"/>
<keyword evidence="1 3" id="KW-0853">WD repeat</keyword>
<dbReference type="EMBL" id="KQ971338">
    <property type="protein sequence ID" value="EFA02425.1"/>
    <property type="molecule type" value="Genomic_DNA"/>
</dbReference>
<feature type="domain" description="Gem-associated protein 5 TPR" evidence="6">
    <location>
        <begin position="960"/>
        <end position="1163"/>
    </location>
</feature>
<dbReference type="PROSITE" id="PS50082">
    <property type="entry name" value="WD_REPEATS_2"/>
    <property type="match status" value="2"/>
</dbReference>
<evidence type="ECO:0000256" key="4">
    <source>
        <dbReference type="SAM" id="MobiDB-lite"/>
    </source>
</evidence>
<dbReference type="SUPFAM" id="SSF50978">
    <property type="entry name" value="WD40 repeat-like"/>
    <property type="match status" value="2"/>
</dbReference>
<proteinExistence type="predicted"/>
<dbReference type="PhylomeDB" id="D1ZZV0"/>
<dbReference type="InParanoid" id="D1ZZV0"/>
<dbReference type="Pfam" id="PF23775">
    <property type="entry name" value="Beta-prop_RIG_2nd"/>
    <property type="match status" value="1"/>
</dbReference>
<feature type="region of interest" description="Disordered" evidence="4">
    <location>
        <begin position="344"/>
        <end position="413"/>
    </location>
</feature>
<dbReference type="InterPro" id="IPR019775">
    <property type="entry name" value="WD40_repeat_CS"/>
</dbReference>
<dbReference type="KEGG" id="tca:100141744"/>
<feature type="domain" description="Gem-associated protein 5 first beta-propeller" evidence="5">
    <location>
        <begin position="23"/>
        <end position="241"/>
    </location>
</feature>
<dbReference type="InterPro" id="IPR056424">
    <property type="entry name" value="Beta-prop_GEMI5_2nd"/>
</dbReference>
<gene>
    <name evidence="8" type="primary">AUGUSTUS-3.0.2_08111</name>
    <name evidence="8" type="ORF">TcasGA2_TC008111</name>
</gene>
<reference evidence="8 9" key="2">
    <citation type="journal article" date="2010" name="Nucleic Acids Res.">
        <title>BeetleBase in 2010: revisions to provide comprehensive genomic information for Tribolium castaneum.</title>
        <authorList>
            <person name="Kim H.S."/>
            <person name="Murphy T."/>
            <person name="Xia J."/>
            <person name="Caragea D."/>
            <person name="Park Y."/>
            <person name="Beeman R.W."/>
            <person name="Lorenzen M.D."/>
            <person name="Butcher S."/>
            <person name="Manak J.R."/>
            <person name="Brown S.J."/>
        </authorList>
    </citation>
    <scope>GENOME REANNOTATION</scope>
    <source>
        <strain evidence="8 9">Georgia GA2</strain>
    </source>
</reference>
<dbReference type="Pfam" id="PF23774">
    <property type="entry name" value="TPR_GEMI5"/>
    <property type="match status" value="1"/>
</dbReference>
<feature type="repeat" description="WD" evidence="3">
    <location>
        <begin position="796"/>
        <end position="838"/>
    </location>
</feature>
<dbReference type="InterPro" id="IPR056432">
    <property type="entry name" value="Beta-prop_GEMI5_1st"/>
</dbReference>
<feature type="repeat" description="WD" evidence="3">
    <location>
        <begin position="52"/>
        <end position="97"/>
    </location>
</feature>
<dbReference type="HOGENOM" id="CLU_004491_0_1_1"/>
<evidence type="ECO:0000313" key="8">
    <source>
        <dbReference type="EMBL" id="EFA02425.1"/>
    </source>
</evidence>
<dbReference type="eggNOG" id="ENOG502QPYZ">
    <property type="taxonomic scope" value="Eukaryota"/>
</dbReference>
<dbReference type="GO" id="GO:0005634">
    <property type="term" value="C:nucleus"/>
    <property type="evidence" value="ECO:0000318"/>
    <property type="project" value="GO_Central"/>
</dbReference>
<evidence type="ECO:0000259" key="6">
    <source>
        <dbReference type="Pfam" id="PF23774"/>
    </source>
</evidence>
<evidence type="ECO:0000259" key="7">
    <source>
        <dbReference type="Pfam" id="PF23775"/>
    </source>
</evidence>
<feature type="region of interest" description="Disordered" evidence="4">
    <location>
        <begin position="1186"/>
        <end position="1213"/>
    </location>
</feature>
<evidence type="ECO:0000313" key="9">
    <source>
        <dbReference type="Proteomes" id="UP000007266"/>
    </source>
</evidence>
<feature type="region of interest" description="Disordered" evidence="4">
    <location>
        <begin position="212"/>
        <end position="237"/>
    </location>
</feature>
<feature type="compositionally biased region" description="Polar residues" evidence="4">
    <location>
        <begin position="1189"/>
        <end position="1205"/>
    </location>
</feature>
<evidence type="ECO:0000256" key="2">
    <source>
        <dbReference type="ARBA" id="ARBA00022737"/>
    </source>
</evidence>
<dbReference type="Proteomes" id="UP000007266">
    <property type="component" value="Linkage group 4"/>
</dbReference>
<protein>
    <submittedName>
        <fullName evidence="8">Uncharacterized protein</fullName>
    </submittedName>
</protein>
<dbReference type="SMART" id="SM00320">
    <property type="entry name" value="WD40"/>
    <property type="match status" value="8"/>
</dbReference>
<dbReference type="PANTHER" id="PTHR46362">
    <property type="entry name" value="GEM-ASSOCIATED PROTEIN 5"/>
    <property type="match status" value="1"/>
</dbReference>
<dbReference type="PROSITE" id="PS00678">
    <property type="entry name" value="WD_REPEATS_1"/>
    <property type="match status" value="2"/>
</dbReference>
<name>D1ZZV0_TRICA</name>
<dbReference type="GO" id="GO:0000387">
    <property type="term" value="P:spliceosomal snRNP assembly"/>
    <property type="evidence" value="ECO:0000318"/>
    <property type="project" value="GO_Central"/>
</dbReference>
<keyword evidence="9" id="KW-1185">Reference proteome</keyword>
<dbReference type="GO" id="GO:0003730">
    <property type="term" value="F:mRNA 3'-UTR binding"/>
    <property type="evidence" value="ECO:0000318"/>
    <property type="project" value="GO_Central"/>
</dbReference>